<reference evidence="10" key="1">
    <citation type="journal article" date="2023" name="Mol. Phylogenet. Evol.">
        <title>Genome-scale phylogeny and comparative genomics of the fungal order Sordariales.</title>
        <authorList>
            <person name="Hensen N."/>
            <person name="Bonometti L."/>
            <person name="Westerberg I."/>
            <person name="Brannstrom I.O."/>
            <person name="Guillou S."/>
            <person name="Cros-Aarteil S."/>
            <person name="Calhoun S."/>
            <person name="Haridas S."/>
            <person name="Kuo A."/>
            <person name="Mondo S."/>
            <person name="Pangilinan J."/>
            <person name="Riley R."/>
            <person name="LaButti K."/>
            <person name="Andreopoulos B."/>
            <person name="Lipzen A."/>
            <person name="Chen C."/>
            <person name="Yan M."/>
            <person name="Daum C."/>
            <person name="Ng V."/>
            <person name="Clum A."/>
            <person name="Steindorff A."/>
            <person name="Ohm R.A."/>
            <person name="Martin F."/>
            <person name="Silar P."/>
            <person name="Natvig D.O."/>
            <person name="Lalanne C."/>
            <person name="Gautier V."/>
            <person name="Ament-Velasquez S.L."/>
            <person name="Kruys A."/>
            <person name="Hutchinson M.I."/>
            <person name="Powell A.J."/>
            <person name="Barry K."/>
            <person name="Miller A.N."/>
            <person name="Grigoriev I.V."/>
            <person name="Debuchy R."/>
            <person name="Gladieux P."/>
            <person name="Hiltunen Thoren M."/>
            <person name="Johannesson H."/>
        </authorList>
    </citation>
    <scope>NUCLEOTIDE SEQUENCE</scope>
    <source>
        <strain evidence="10">CBS 958.72</strain>
    </source>
</reference>
<evidence type="ECO:0000256" key="4">
    <source>
        <dbReference type="ARBA" id="ARBA00022759"/>
    </source>
</evidence>
<dbReference type="GO" id="GO:0003723">
    <property type="term" value="F:RNA binding"/>
    <property type="evidence" value="ECO:0007669"/>
    <property type="project" value="InterPro"/>
</dbReference>
<accession>A0AAE0JYL6</accession>
<feature type="non-terminal residue" evidence="10">
    <location>
        <position position="139"/>
    </location>
</feature>
<dbReference type="InterPro" id="IPR016191">
    <property type="entry name" value="Ribonuclease/ribotoxin"/>
</dbReference>
<dbReference type="EMBL" id="JAULSN010000007">
    <property type="protein sequence ID" value="KAK3366758.1"/>
    <property type="molecule type" value="Genomic_DNA"/>
</dbReference>
<evidence type="ECO:0000256" key="6">
    <source>
        <dbReference type="ARBA" id="ARBA00023157"/>
    </source>
</evidence>
<dbReference type="GO" id="GO:0016787">
    <property type="term" value="F:hydrolase activity"/>
    <property type="evidence" value="ECO:0007669"/>
    <property type="project" value="UniProtKB-KW"/>
</dbReference>
<comment type="similarity">
    <text evidence="1">Belongs to the ribonuclease N1/T1 family.</text>
</comment>
<organism evidence="10 11">
    <name type="scientific">Lasiosphaeria ovina</name>
    <dbReference type="NCBI Taxonomy" id="92902"/>
    <lineage>
        <taxon>Eukaryota</taxon>
        <taxon>Fungi</taxon>
        <taxon>Dikarya</taxon>
        <taxon>Ascomycota</taxon>
        <taxon>Pezizomycotina</taxon>
        <taxon>Sordariomycetes</taxon>
        <taxon>Sordariomycetidae</taxon>
        <taxon>Sordariales</taxon>
        <taxon>Lasiosphaeriaceae</taxon>
        <taxon>Lasiosphaeria</taxon>
    </lineage>
</organism>
<dbReference type="Proteomes" id="UP001287356">
    <property type="component" value="Unassembled WGS sequence"/>
</dbReference>
<feature type="non-terminal residue" evidence="10">
    <location>
        <position position="1"/>
    </location>
</feature>
<keyword evidence="11" id="KW-1185">Reference proteome</keyword>
<comment type="caution">
    <text evidence="10">The sequence shown here is derived from an EMBL/GenBank/DDBJ whole genome shotgun (WGS) entry which is preliminary data.</text>
</comment>
<dbReference type="PANTHER" id="PTHR42104">
    <property type="entry name" value="EXTRACELLULAR GUANYL-SPECIFIC RIBONUCLEASE RNTA (AFU_ORTHOLOGUE AFUA_4G03230)"/>
    <property type="match status" value="1"/>
</dbReference>
<reference evidence="10" key="2">
    <citation type="submission" date="2023-06" db="EMBL/GenBank/DDBJ databases">
        <authorList>
            <consortium name="Lawrence Berkeley National Laboratory"/>
            <person name="Haridas S."/>
            <person name="Hensen N."/>
            <person name="Bonometti L."/>
            <person name="Westerberg I."/>
            <person name="Brannstrom I.O."/>
            <person name="Guillou S."/>
            <person name="Cros-Aarteil S."/>
            <person name="Calhoun S."/>
            <person name="Kuo A."/>
            <person name="Mondo S."/>
            <person name="Pangilinan J."/>
            <person name="Riley R."/>
            <person name="Labutti K."/>
            <person name="Andreopoulos B."/>
            <person name="Lipzen A."/>
            <person name="Chen C."/>
            <person name="Yanf M."/>
            <person name="Daum C."/>
            <person name="Ng V."/>
            <person name="Clum A."/>
            <person name="Steindorff A."/>
            <person name="Ohm R."/>
            <person name="Martin F."/>
            <person name="Silar P."/>
            <person name="Natvig D."/>
            <person name="Lalanne C."/>
            <person name="Gautier V."/>
            <person name="Ament-Velasquez S.L."/>
            <person name="Kruys A."/>
            <person name="Hutchinson M.I."/>
            <person name="Powell A.J."/>
            <person name="Barry K."/>
            <person name="Miller A.N."/>
            <person name="Grigoriev I.V."/>
            <person name="Debuchy R."/>
            <person name="Gladieux P."/>
            <person name="Thoren M.H."/>
            <person name="Johannesson H."/>
        </authorList>
    </citation>
    <scope>NUCLEOTIDE SEQUENCE</scope>
    <source>
        <strain evidence="10">CBS 958.72</strain>
    </source>
</reference>
<comment type="catalytic activity">
    <reaction evidence="8">
        <text>[RNA] containing guanosine + H2O = an [RNA fragment]-3'-guanosine-3'-phosphate + a 5'-hydroxy-ribonucleotide-3'-[RNA fragment].</text>
        <dbReference type="EC" id="4.6.1.24"/>
    </reaction>
</comment>
<keyword evidence="3" id="KW-0540">Nuclease</keyword>
<dbReference type="PANTHER" id="PTHR42104:SF1">
    <property type="entry name" value="EXTRACELLULAR GUANYL-SPECIFIC RIBONUCLEASE RNTA (AFU_ORTHOLOGUE AFUA_4G03230)"/>
    <property type="match status" value="1"/>
</dbReference>
<protein>
    <recommendedName>
        <fullName evidence="2">ribonuclease T1</fullName>
        <ecNumber evidence="2">4.6.1.24</ecNumber>
    </recommendedName>
</protein>
<dbReference type="InterPro" id="IPR000026">
    <property type="entry name" value="N1-like"/>
</dbReference>
<dbReference type="AlphaFoldDB" id="A0AAE0JYL6"/>
<evidence type="ECO:0000313" key="10">
    <source>
        <dbReference type="EMBL" id="KAK3366758.1"/>
    </source>
</evidence>
<keyword evidence="5" id="KW-0378">Hydrolase</keyword>
<dbReference type="Pfam" id="PF00545">
    <property type="entry name" value="Ribonuclease"/>
    <property type="match status" value="1"/>
</dbReference>
<dbReference type="EC" id="4.6.1.24" evidence="2"/>
<evidence type="ECO:0000256" key="2">
    <source>
        <dbReference type="ARBA" id="ARBA00012549"/>
    </source>
</evidence>
<sequence>ATAGTDGLASIKCSTTVWTKQQVDAAVAEGCRLQKANTPIGRSSYPHKFNNYEKLVFAAASPYFEFPIVLNGIYAGGAPGADRVVFNPDLNDSCVYVGAMTHSGASGNGFLSCSEKRDGSGSPSPTESKTKTKTTGTAT</sequence>
<evidence type="ECO:0000256" key="9">
    <source>
        <dbReference type="SAM" id="MobiDB-lite"/>
    </source>
</evidence>
<dbReference type="SUPFAM" id="SSF53933">
    <property type="entry name" value="Microbial ribonucleases"/>
    <property type="match status" value="1"/>
</dbReference>
<evidence type="ECO:0000256" key="5">
    <source>
        <dbReference type="ARBA" id="ARBA00022801"/>
    </source>
</evidence>
<feature type="compositionally biased region" description="Low complexity" evidence="9">
    <location>
        <begin position="120"/>
        <end position="139"/>
    </location>
</feature>
<keyword evidence="7" id="KW-0456">Lyase</keyword>
<evidence type="ECO:0000256" key="1">
    <source>
        <dbReference type="ARBA" id="ARBA00009006"/>
    </source>
</evidence>
<keyword evidence="4" id="KW-0255">Endonuclease</keyword>
<name>A0AAE0JYL6_9PEZI</name>
<dbReference type="Gene3D" id="3.10.450.30">
    <property type="entry name" value="Microbial ribonucleases"/>
    <property type="match status" value="1"/>
</dbReference>
<evidence type="ECO:0000256" key="3">
    <source>
        <dbReference type="ARBA" id="ARBA00022722"/>
    </source>
</evidence>
<gene>
    <name evidence="10" type="ORF">B0T24DRAFT_505105</name>
</gene>
<evidence type="ECO:0000313" key="11">
    <source>
        <dbReference type="Proteomes" id="UP001287356"/>
    </source>
</evidence>
<evidence type="ECO:0000256" key="8">
    <source>
        <dbReference type="ARBA" id="ARBA00034015"/>
    </source>
</evidence>
<evidence type="ECO:0000256" key="7">
    <source>
        <dbReference type="ARBA" id="ARBA00023239"/>
    </source>
</evidence>
<feature type="region of interest" description="Disordered" evidence="9">
    <location>
        <begin position="111"/>
        <end position="139"/>
    </location>
</feature>
<proteinExistence type="inferred from homology"/>
<dbReference type="GO" id="GO:0046589">
    <property type="term" value="F:ribonuclease T1 activity"/>
    <property type="evidence" value="ECO:0007669"/>
    <property type="project" value="UniProtKB-EC"/>
</dbReference>
<keyword evidence="6" id="KW-1015">Disulfide bond</keyword>